<feature type="compositionally biased region" description="Low complexity" evidence="7">
    <location>
        <begin position="241"/>
        <end position="265"/>
    </location>
</feature>
<dbReference type="PANTHER" id="PTHR45776:SF2">
    <property type="entry name" value="MIP04163P"/>
    <property type="match status" value="1"/>
</dbReference>
<keyword evidence="4" id="KW-0238">DNA-binding</keyword>
<dbReference type="EMBL" id="OU895877">
    <property type="protein sequence ID" value="CAG9801497.1"/>
    <property type="molecule type" value="Genomic_DNA"/>
</dbReference>
<evidence type="ECO:0000313" key="10">
    <source>
        <dbReference type="Proteomes" id="UP001153620"/>
    </source>
</evidence>
<evidence type="ECO:0000256" key="2">
    <source>
        <dbReference type="ARBA" id="ARBA00008289"/>
    </source>
</evidence>
<protein>
    <recommendedName>
        <fullName evidence="8">BHLH domain-containing protein</fullName>
    </recommendedName>
</protein>
<accession>A0A9N9RQT2</accession>
<dbReference type="GO" id="GO:0000981">
    <property type="term" value="F:DNA-binding transcription factor activity, RNA polymerase II-specific"/>
    <property type="evidence" value="ECO:0007669"/>
    <property type="project" value="TreeGrafter"/>
</dbReference>
<keyword evidence="10" id="KW-1185">Reference proteome</keyword>
<dbReference type="AlphaFoldDB" id="A0A9N9RQT2"/>
<evidence type="ECO:0000256" key="3">
    <source>
        <dbReference type="ARBA" id="ARBA00023015"/>
    </source>
</evidence>
<comment type="similarity">
    <text evidence="2">Belongs to the MiT/TFE family.</text>
</comment>
<evidence type="ECO:0000256" key="1">
    <source>
        <dbReference type="ARBA" id="ARBA00004123"/>
    </source>
</evidence>
<dbReference type="PANTHER" id="PTHR45776">
    <property type="entry name" value="MIP04163P"/>
    <property type="match status" value="1"/>
</dbReference>
<proteinExistence type="inferred from homology"/>
<evidence type="ECO:0000313" key="9">
    <source>
        <dbReference type="EMBL" id="CAG9801497.1"/>
    </source>
</evidence>
<gene>
    <name evidence="9" type="ORF">CHIRRI_LOCUS4423</name>
</gene>
<evidence type="ECO:0000256" key="7">
    <source>
        <dbReference type="SAM" id="MobiDB-lite"/>
    </source>
</evidence>
<keyword evidence="6" id="KW-0539">Nucleus</keyword>
<evidence type="ECO:0000259" key="8">
    <source>
        <dbReference type="PROSITE" id="PS50888"/>
    </source>
</evidence>
<organism evidence="9 10">
    <name type="scientific">Chironomus riparius</name>
    <dbReference type="NCBI Taxonomy" id="315576"/>
    <lineage>
        <taxon>Eukaryota</taxon>
        <taxon>Metazoa</taxon>
        <taxon>Ecdysozoa</taxon>
        <taxon>Arthropoda</taxon>
        <taxon>Hexapoda</taxon>
        <taxon>Insecta</taxon>
        <taxon>Pterygota</taxon>
        <taxon>Neoptera</taxon>
        <taxon>Endopterygota</taxon>
        <taxon>Diptera</taxon>
        <taxon>Nematocera</taxon>
        <taxon>Chironomoidea</taxon>
        <taxon>Chironomidae</taxon>
        <taxon>Chironominae</taxon>
        <taxon>Chironomus</taxon>
    </lineage>
</organism>
<evidence type="ECO:0000256" key="5">
    <source>
        <dbReference type="ARBA" id="ARBA00023163"/>
    </source>
</evidence>
<keyword evidence="3" id="KW-0805">Transcription regulation</keyword>
<reference evidence="9" key="1">
    <citation type="submission" date="2022-01" db="EMBL/GenBank/DDBJ databases">
        <authorList>
            <person name="King R."/>
        </authorList>
    </citation>
    <scope>NUCLEOTIDE SEQUENCE</scope>
</reference>
<dbReference type="InterPro" id="IPR036638">
    <property type="entry name" value="HLH_DNA-bd_sf"/>
</dbReference>
<dbReference type="InterPro" id="IPR011598">
    <property type="entry name" value="bHLH_dom"/>
</dbReference>
<feature type="domain" description="BHLH" evidence="8">
    <location>
        <begin position="63"/>
        <end position="125"/>
    </location>
</feature>
<dbReference type="PROSITE" id="PS50888">
    <property type="entry name" value="BHLH"/>
    <property type="match status" value="1"/>
</dbReference>
<dbReference type="Pfam" id="PF00010">
    <property type="entry name" value="HLH"/>
    <property type="match status" value="1"/>
</dbReference>
<feature type="compositionally biased region" description="Low complexity" evidence="7">
    <location>
        <begin position="315"/>
        <end position="335"/>
    </location>
</feature>
<dbReference type="SMART" id="SM00353">
    <property type="entry name" value="HLH"/>
    <property type="match status" value="1"/>
</dbReference>
<evidence type="ECO:0000256" key="4">
    <source>
        <dbReference type="ARBA" id="ARBA00023125"/>
    </source>
</evidence>
<dbReference type="OrthoDB" id="6242697at2759"/>
<keyword evidence="5" id="KW-0804">Transcription</keyword>
<dbReference type="Gene3D" id="4.10.280.10">
    <property type="entry name" value="Helix-loop-helix DNA-binding domain"/>
    <property type="match status" value="1"/>
</dbReference>
<name>A0A9N9RQT2_9DIPT</name>
<feature type="region of interest" description="Disordered" evidence="7">
    <location>
        <begin position="241"/>
        <end position="338"/>
    </location>
</feature>
<sequence>MPVYNLNARRRQNKSKDFIDEILNLDSGSLDEALKLEKFLADDSILIKQEPEELSMAEVRDRQKKDNHNMIERRRRFNINDRIKELGTLLPKTNEFLFDIILDLHIRQPNKGTILKSSVDYIRCLKHEVNRLKRNEQKQKDLDSLNRRLITRIRELEALARKSGITIKEFDLNGEESTEVVHETNQLNPIEHTSTLEIIDAEDEDAKKVINLAELEDLIECDTELKFNDPLLSSFPLFDTPPSSSHSNSIPSSPSSISTDSTSSSKRTRLSKNYHEEPFKDMPFELSQTTDDDDDDDFDLSKEKQRYKNKRTKLNSSISNISTSNNSSSNNTNNNERTSALSLKDPMMMSASHSPSHFSNDLSSYMDQMFFSSSQYLSPGLAADDTIDLCTILKTESALGYDNDMIMIG</sequence>
<dbReference type="Proteomes" id="UP001153620">
    <property type="component" value="Chromosome 1"/>
</dbReference>
<dbReference type="GO" id="GO:0000978">
    <property type="term" value="F:RNA polymerase II cis-regulatory region sequence-specific DNA binding"/>
    <property type="evidence" value="ECO:0007669"/>
    <property type="project" value="TreeGrafter"/>
</dbReference>
<dbReference type="GO" id="GO:0046983">
    <property type="term" value="F:protein dimerization activity"/>
    <property type="evidence" value="ECO:0007669"/>
    <property type="project" value="InterPro"/>
</dbReference>
<comment type="subcellular location">
    <subcellularLocation>
        <location evidence="1">Nucleus</location>
    </subcellularLocation>
</comment>
<evidence type="ECO:0000256" key="6">
    <source>
        <dbReference type="ARBA" id="ARBA00023242"/>
    </source>
</evidence>
<feature type="compositionally biased region" description="Basic and acidic residues" evidence="7">
    <location>
        <begin position="273"/>
        <end position="283"/>
    </location>
</feature>
<dbReference type="GO" id="GO:0005634">
    <property type="term" value="C:nucleus"/>
    <property type="evidence" value="ECO:0007669"/>
    <property type="project" value="UniProtKB-SubCell"/>
</dbReference>
<dbReference type="CDD" id="cd11397">
    <property type="entry name" value="bHLHzip_MITF_like"/>
    <property type="match status" value="1"/>
</dbReference>
<reference evidence="9" key="2">
    <citation type="submission" date="2022-10" db="EMBL/GenBank/DDBJ databases">
        <authorList>
            <consortium name="ENA_rothamsted_submissions"/>
            <consortium name="culmorum"/>
            <person name="King R."/>
        </authorList>
    </citation>
    <scope>NUCLEOTIDE SEQUENCE</scope>
</reference>
<dbReference type="SUPFAM" id="SSF47459">
    <property type="entry name" value="HLH, helix-loop-helix DNA-binding domain"/>
    <property type="match status" value="1"/>
</dbReference>